<reference evidence="1" key="1">
    <citation type="submission" date="2022-04" db="EMBL/GenBank/DDBJ databases">
        <title>Genome of the entomopathogenic fungus Entomophthora muscae.</title>
        <authorList>
            <person name="Elya C."/>
            <person name="Lovett B.R."/>
            <person name="Lee E."/>
            <person name="Macias A.M."/>
            <person name="Hajek A.E."/>
            <person name="De Bivort B.L."/>
            <person name="Kasson M.T."/>
            <person name="De Fine Licht H.H."/>
            <person name="Stajich J.E."/>
        </authorList>
    </citation>
    <scope>NUCLEOTIDE SEQUENCE</scope>
    <source>
        <strain evidence="1">Berkeley</strain>
    </source>
</reference>
<keyword evidence="2" id="KW-1185">Reference proteome</keyword>
<protein>
    <submittedName>
        <fullName evidence="1">Uncharacterized protein</fullName>
    </submittedName>
</protein>
<gene>
    <name evidence="1" type="ORF">DSO57_1007410</name>
</gene>
<dbReference type="EMBL" id="QTSX02004992">
    <property type="protein sequence ID" value="KAJ9062751.1"/>
    <property type="molecule type" value="Genomic_DNA"/>
</dbReference>
<name>A0ACC2SKR6_9FUNG</name>
<dbReference type="Proteomes" id="UP001165960">
    <property type="component" value="Unassembled WGS sequence"/>
</dbReference>
<evidence type="ECO:0000313" key="1">
    <source>
        <dbReference type="EMBL" id="KAJ9062751.1"/>
    </source>
</evidence>
<accession>A0ACC2SKR6</accession>
<organism evidence="1 2">
    <name type="scientific">Entomophthora muscae</name>
    <dbReference type="NCBI Taxonomy" id="34485"/>
    <lineage>
        <taxon>Eukaryota</taxon>
        <taxon>Fungi</taxon>
        <taxon>Fungi incertae sedis</taxon>
        <taxon>Zoopagomycota</taxon>
        <taxon>Entomophthoromycotina</taxon>
        <taxon>Entomophthoromycetes</taxon>
        <taxon>Entomophthorales</taxon>
        <taxon>Entomophthoraceae</taxon>
        <taxon>Entomophthora</taxon>
    </lineage>
</organism>
<sequence length="72" mass="8142">MPINLQEIQSTFPKMLTKLILLVISAALALPAFSTTSDPQHRRLYHRDPKYYPNLGHGLPADHDCLNHGARH</sequence>
<proteinExistence type="predicted"/>
<comment type="caution">
    <text evidence="1">The sequence shown here is derived from an EMBL/GenBank/DDBJ whole genome shotgun (WGS) entry which is preliminary data.</text>
</comment>
<evidence type="ECO:0000313" key="2">
    <source>
        <dbReference type="Proteomes" id="UP001165960"/>
    </source>
</evidence>